<evidence type="ECO:0000259" key="1">
    <source>
        <dbReference type="Pfam" id="PF13966"/>
    </source>
</evidence>
<dbReference type="Pfam" id="PF13966">
    <property type="entry name" value="zf-RVT"/>
    <property type="match status" value="1"/>
</dbReference>
<feature type="domain" description="Reverse transcriptase zinc-binding" evidence="1">
    <location>
        <begin position="73"/>
        <end position="133"/>
    </location>
</feature>
<sequence>MTNDLWHDEHLASMLPWNIVHKVVSIHVGRAHSGHDKAILRRSNCGNFLVKMAYSGILKLIVLFYGSGSSYGNLKIPPRIKHFLWTLLQGKILFNHHRATRGLVINPSCPMCGTGIEDIGHLACDCSQFKDIWKKISNNFILSASFQGDLDSGLLIT</sequence>
<proteinExistence type="predicted"/>
<reference evidence="2" key="1">
    <citation type="journal article" date="2023" name="Plant J.">
        <title>Genome sequences and population genomics provide insights into the demographic history, inbreeding, and mutation load of two 'living fossil' tree species of Dipteronia.</title>
        <authorList>
            <person name="Feng Y."/>
            <person name="Comes H.P."/>
            <person name="Chen J."/>
            <person name="Zhu S."/>
            <person name="Lu R."/>
            <person name="Zhang X."/>
            <person name="Li P."/>
            <person name="Qiu J."/>
            <person name="Olsen K.M."/>
            <person name="Qiu Y."/>
        </authorList>
    </citation>
    <scope>NUCLEOTIDE SEQUENCE</scope>
    <source>
        <strain evidence="2">NBL</strain>
    </source>
</reference>
<dbReference type="AlphaFoldDB" id="A0AAE0EAS8"/>
<dbReference type="EMBL" id="JANJYJ010000004">
    <property type="protein sequence ID" value="KAK3220957.1"/>
    <property type="molecule type" value="Genomic_DNA"/>
</dbReference>
<comment type="caution">
    <text evidence="2">The sequence shown here is derived from an EMBL/GenBank/DDBJ whole genome shotgun (WGS) entry which is preliminary data.</text>
</comment>
<dbReference type="Proteomes" id="UP001281410">
    <property type="component" value="Unassembled WGS sequence"/>
</dbReference>
<keyword evidence="3" id="KW-1185">Reference proteome</keyword>
<name>A0AAE0EAS8_9ROSI</name>
<evidence type="ECO:0000313" key="2">
    <source>
        <dbReference type="EMBL" id="KAK3220957.1"/>
    </source>
</evidence>
<organism evidence="2 3">
    <name type="scientific">Dipteronia sinensis</name>
    <dbReference type="NCBI Taxonomy" id="43782"/>
    <lineage>
        <taxon>Eukaryota</taxon>
        <taxon>Viridiplantae</taxon>
        <taxon>Streptophyta</taxon>
        <taxon>Embryophyta</taxon>
        <taxon>Tracheophyta</taxon>
        <taxon>Spermatophyta</taxon>
        <taxon>Magnoliopsida</taxon>
        <taxon>eudicotyledons</taxon>
        <taxon>Gunneridae</taxon>
        <taxon>Pentapetalae</taxon>
        <taxon>rosids</taxon>
        <taxon>malvids</taxon>
        <taxon>Sapindales</taxon>
        <taxon>Sapindaceae</taxon>
        <taxon>Hippocastanoideae</taxon>
        <taxon>Acereae</taxon>
        <taxon>Dipteronia</taxon>
    </lineage>
</organism>
<accession>A0AAE0EAS8</accession>
<evidence type="ECO:0000313" key="3">
    <source>
        <dbReference type="Proteomes" id="UP001281410"/>
    </source>
</evidence>
<gene>
    <name evidence="2" type="ORF">Dsin_014927</name>
</gene>
<dbReference type="InterPro" id="IPR026960">
    <property type="entry name" value="RVT-Znf"/>
</dbReference>
<protein>
    <recommendedName>
        <fullName evidence="1">Reverse transcriptase zinc-binding domain-containing protein</fullName>
    </recommendedName>
</protein>